<protein>
    <submittedName>
        <fullName evidence="1">Uncharacterized protein</fullName>
    </submittedName>
</protein>
<gene>
    <name evidence="1" type="ORF">Q8A49_03880</name>
</gene>
<dbReference type="InterPro" id="IPR036188">
    <property type="entry name" value="FAD/NAD-bd_sf"/>
</dbReference>
<comment type="caution">
    <text evidence="1">The sequence shown here is derived from an EMBL/GenBank/DDBJ whole genome shotgun (WGS) entry which is preliminary data.</text>
</comment>
<reference evidence="1 2" key="1">
    <citation type="submission" date="2023-07" db="EMBL/GenBank/DDBJ databases">
        <authorList>
            <person name="Girao M."/>
            <person name="Carvalho M.F."/>
        </authorList>
    </citation>
    <scope>NUCLEOTIDE SEQUENCE [LARGE SCALE GENOMIC DNA]</scope>
    <source>
        <strain evidence="1 2">66/93</strain>
    </source>
</reference>
<proteinExistence type="predicted"/>
<name>A0ABU7KK11_9ACTN</name>
<dbReference type="EMBL" id="JAUUCC010000006">
    <property type="protein sequence ID" value="MEE2049628.1"/>
    <property type="molecule type" value="Genomic_DNA"/>
</dbReference>
<evidence type="ECO:0000313" key="2">
    <source>
        <dbReference type="Proteomes" id="UP001348641"/>
    </source>
</evidence>
<dbReference type="Gene3D" id="3.50.50.60">
    <property type="entry name" value="FAD/NAD(P)-binding domain"/>
    <property type="match status" value="1"/>
</dbReference>
<sequence>MGNSIAEPIRCWTLLASYEGLPAPPTRPCPWTPGQITYDLAHHRAIPALKLSLLAFLVWLKPAGGISALWCGTRWRIGEGSQEVARRLATRLATCVVWDSPVQAVEQHGALVTAHTADGVASATSRGVGRR</sequence>
<evidence type="ECO:0000313" key="1">
    <source>
        <dbReference type="EMBL" id="MEE2049628.1"/>
    </source>
</evidence>
<organism evidence="1 2">
    <name type="scientific">Nocardiopsis tropica</name>
    <dbReference type="NCBI Taxonomy" id="109330"/>
    <lineage>
        <taxon>Bacteria</taxon>
        <taxon>Bacillati</taxon>
        <taxon>Actinomycetota</taxon>
        <taxon>Actinomycetes</taxon>
        <taxon>Streptosporangiales</taxon>
        <taxon>Nocardiopsidaceae</taxon>
        <taxon>Nocardiopsis</taxon>
    </lineage>
</organism>
<dbReference type="Gene3D" id="1.10.405.10">
    <property type="entry name" value="Guanine Nucleotide Dissociation Inhibitor, domain 1"/>
    <property type="match status" value="1"/>
</dbReference>
<dbReference type="RefSeq" id="WP_330156892.1">
    <property type="nucleotide sequence ID" value="NZ_BAAAJA010000005.1"/>
</dbReference>
<accession>A0ABU7KK11</accession>
<dbReference type="Proteomes" id="UP001348641">
    <property type="component" value="Unassembled WGS sequence"/>
</dbReference>